<dbReference type="InterPro" id="IPR020806">
    <property type="entry name" value="PKS_PP-bd"/>
</dbReference>
<dbReference type="SUPFAM" id="SSF56801">
    <property type="entry name" value="Acetyl-CoA synthetase-like"/>
    <property type="match status" value="1"/>
</dbReference>
<dbReference type="SMART" id="SM00823">
    <property type="entry name" value="PKS_PP"/>
    <property type="match status" value="1"/>
</dbReference>
<dbReference type="Pfam" id="PF13193">
    <property type="entry name" value="AMP-binding_C"/>
    <property type="match status" value="1"/>
</dbReference>
<dbReference type="InterPro" id="IPR029058">
    <property type="entry name" value="AB_hydrolase_fold"/>
</dbReference>
<dbReference type="Pfam" id="PF00550">
    <property type="entry name" value="PP-binding"/>
    <property type="match status" value="1"/>
</dbReference>
<dbReference type="EMBL" id="JAZGQL010000040">
    <property type="protein sequence ID" value="MEE6312018.1"/>
    <property type="molecule type" value="Genomic_DNA"/>
</dbReference>
<dbReference type="Gene3D" id="2.30.38.10">
    <property type="entry name" value="Luciferase, Domain 3"/>
    <property type="match status" value="1"/>
</dbReference>
<evidence type="ECO:0000259" key="3">
    <source>
        <dbReference type="PROSITE" id="PS50075"/>
    </source>
</evidence>
<dbReference type="InterPro" id="IPR045851">
    <property type="entry name" value="AMP-bd_C_sf"/>
</dbReference>
<dbReference type="InterPro" id="IPR009081">
    <property type="entry name" value="PP-bd_ACP"/>
</dbReference>
<protein>
    <submittedName>
        <fullName evidence="4">Phosphopantetheine-binding protein</fullName>
    </submittedName>
</protein>
<dbReference type="RefSeq" id="WP_331211899.1">
    <property type="nucleotide sequence ID" value="NZ_JAZGQL010000040.1"/>
</dbReference>
<gene>
    <name evidence="4" type="ORF">V1634_34935</name>
</gene>
<sequence>IANMRVLILDEWWEPVPVGVAGEVFLGGVGLARGYLGRAGLTASRFVPDPFGGEVGGRLYRTGDVGRFRADGVVEFLGRVDEQVKVRGYRVEPGEVEAVLVGLVEVSEAVVVVRDDGVSGRRLVAYVVPAVVGVTPGVSVLRAALSRVLPEYMVPSVFVWLAALPLTANGKLDRRALPVPVERPELEVAFEAPRSVTERVLAGLWVELLGVDRVGVHDNFFELGGHSLLMMQLLWRLQEQFGAEVPLELLFEASTVAELASALDDQAMLAGRPTD</sequence>
<dbReference type="PANTHER" id="PTHR45527">
    <property type="entry name" value="NONRIBOSOMAL PEPTIDE SYNTHETASE"/>
    <property type="match status" value="1"/>
</dbReference>
<evidence type="ECO:0000313" key="4">
    <source>
        <dbReference type="EMBL" id="MEE6312018.1"/>
    </source>
</evidence>
<dbReference type="Gene3D" id="3.30.300.30">
    <property type="match status" value="1"/>
</dbReference>
<dbReference type="PANTHER" id="PTHR45527:SF1">
    <property type="entry name" value="FATTY ACID SYNTHASE"/>
    <property type="match status" value="1"/>
</dbReference>
<reference evidence="4 5" key="1">
    <citation type="submission" date="2024-01" db="EMBL/GenBank/DDBJ databases">
        <title>Genome insights into Plantactinospora veratri sp. nov.</title>
        <authorList>
            <person name="Wang L."/>
        </authorList>
    </citation>
    <scope>NUCLEOTIDE SEQUENCE [LARGE SCALE GENOMIC DNA]</scope>
    <source>
        <strain evidence="4 5">NEAU-FHS4</strain>
    </source>
</reference>
<dbReference type="PROSITE" id="PS00012">
    <property type="entry name" value="PHOSPHOPANTETHEINE"/>
    <property type="match status" value="1"/>
</dbReference>
<dbReference type="Proteomes" id="UP001339911">
    <property type="component" value="Unassembled WGS sequence"/>
</dbReference>
<evidence type="ECO:0000313" key="5">
    <source>
        <dbReference type="Proteomes" id="UP001339911"/>
    </source>
</evidence>
<proteinExistence type="predicted"/>
<name>A0ABU7SQ02_9ACTN</name>
<dbReference type="InterPro" id="IPR036736">
    <property type="entry name" value="ACP-like_sf"/>
</dbReference>
<feature type="domain" description="Carrier" evidence="3">
    <location>
        <begin position="192"/>
        <end position="267"/>
    </location>
</feature>
<accession>A0ABU7SQ02</accession>
<dbReference type="InterPro" id="IPR006162">
    <property type="entry name" value="Ppantetheine_attach_site"/>
</dbReference>
<feature type="non-terminal residue" evidence="4">
    <location>
        <position position="1"/>
    </location>
</feature>
<dbReference type="Gene3D" id="3.40.50.1820">
    <property type="entry name" value="alpha/beta hydrolase"/>
    <property type="match status" value="1"/>
</dbReference>
<keyword evidence="5" id="KW-1185">Reference proteome</keyword>
<evidence type="ECO:0000256" key="2">
    <source>
        <dbReference type="ARBA" id="ARBA00022553"/>
    </source>
</evidence>
<keyword evidence="1" id="KW-0596">Phosphopantetheine</keyword>
<dbReference type="SUPFAM" id="SSF47336">
    <property type="entry name" value="ACP-like"/>
    <property type="match status" value="1"/>
</dbReference>
<evidence type="ECO:0000256" key="1">
    <source>
        <dbReference type="ARBA" id="ARBA00022450"/>
    </source>
</evidence>
<organism evidence="4 5">
    <name type="scientific">Plantactinospora veratri</name>
    <dbReference type="NCBI Taxonomy" id="1436122"/>
    <lineage>
        <taxon>Bacteria</taxon>
        <taxon>Bacillati</taxon>
        <taxon>Actinomycetota</taxon>
        <taxon>Actinomycetes</taxon>
        <taxon>Micromonosporales</taxon>
        <taxon>Micromonosporaceae</taxon>
        <taxon>Plantactinospora</taxon>
    </lineage>
</organism>
<dbReference type="PROSITE" id="PS50075">
    <property type="entry name" value="CARRIER"/>
    <property type="match status" value="1"/>
</dbReference>
<comment type="caution">
    <text evidence="4">The sequence shown here is derived from an EMBL/GenBank/DDBJ whole genome shotgun (WGS) entry which is preliminary data.</text>
</comment>
<keyword evidence="2" id="KW-0597">Phosphoprotein</keyword>
<dbReference type="InterPro" id="IPR025110">
    <property type="entry name" value="AMP-bd_C"/>
</dbReference>